<name>A0A252ANL1_9PROT</name>
<evidence type="ECO:0000313" key="3">
    <source>
        <dbReference type="Proteomes" id="UP000194641"/>
    </source>
</evidence>
<feature type="region of interest" description="Disordered" evidence="1">
    <location>
        <begin position="117"/>
        <end position="141"/>
    </location>
</feature>
<comment type="caution">
    <text evidence="2">The sequence shown here is derived from an EMBL/GenBank/DDBJ whole genome shotgun (WGS) entry which is preliminary data.</text>
</comment>
<dbReference type="EMBL" id="JOPA01000038">
    <property type="protein sequence ID" value="OUI91370.1"/>
    <property type="molecule type" value="Genomic_DNA"/>
</dbReference>
<protein>
    <submittedName>
        <fullName evidence="2">Uncharacterized protein</fullName>
    </submittedName>
</protein>
<accession>A0A252ANL1</accession>
<evidence type="ECO:0000256" key="1">
    <source>
        <dbReference type="SAM" id="MobiDB-lite"/>
    </source>
</evidence>
<dbReference type="RefSeq" id="WP_086659932.1">
    <property type="nucleotide sequence ID" value="NZ_JBJJWX010000050.1"/>
</dbReference>
<feature type="compositionally biased region" description="Polar residues" evidence="1">
    <location>
        <begin position="127"/>
        <end position="141"/>
    </location>
</feature>
<proteinExistence type="predicted"/>
<reference evidence="3" key="1">
    <citation type="submission" date="2014-06" db="EMBL/GenBank/DDBJ databases">
        <authorList>
            <person name="Winans N.J."/>
            <person name="Newell P.D."/>
            <person name="Douglas A.E."/>
        </authorList>
    </citation>
    <scope>NUCLEOTIDE SEQUENCE [LARGE SCALE GENOMIC DNA]</scope>
</reference>
<dbReference type="AlphaFoldDB" id="A0A252ANL1"/>
<organism evidence="2 3">
    <name type="scientific">Acetobacter indonesiensis</name>
    <dbReference type="NCBI Taxonomy" id="104101"/>
    <lineage>
        <taxon>Bacteria</taxon>
        <taxon>Pseudomonadati</taxon>
        <taxon>Pseudomonadota</taxon>
        <taxon>Alphaproteobacteria</taxon>
        <taxon>Acetobacterales</taxon>
        <taxon>Acetobacteraceae</taxon>
        <taxon>Acetobacter</taxon>
    </lineage>
</organism>
<dbReference type="Proteomes" id="UP000194641">
    <property type="component" value="Unassembled WGS sequence"/>
</dbReference>
<gene>
    <name evidence="2" type="ORF">HK17_11745</name>
</gene>
<sequence>MTTPTGVFVRLPLSDTEKMALTSGVKWGGDIEAGILAIGTPVTGVGLPTEAVRVRVHSTDIELAWVYQKAPPSDQDASEYELEVERLLTHEQALAALASLQAEVGRLRAALEEQKTFHESEDKALSKQPTSGQGLWRRNQNQEQIRLIDAALKGPEA</sequence>
<evidence type="ECO:0000313" key="2">
    <source>
        <dbReference type="EMBL" id="OUI91370.1"/>
    </source>
</evidence>